<evidence type="ECO:0000313" key="1">
    <source>
        <dbReference type="EMBL" id="KAI0032266.1"/>
    </source>
</evidence>
<reference evidence="1" key="2">
    <citation type="journal article" date="2022" name="New Phytol.">
        <title>Evolutionary transition to the ectomycorrhizal habit in the genomes of a hyperdiverse lineage of mushroom-forming fungi.</title>
        <authorList>
            <person name="Looney B."/>
            <person name="Miyauchi S."/>
            <person name="Morin E."/>
            <person name="Drula E."/>
            <person name="Courty P.E."/>
            <person name="Kohler A."/>
            <person name="Kuo A."/>
            <person name="LaButti K."/>
            <person name="Pangilinan J."/>
            <person name="Lipzen A."/>
            <person name="Riley R."/>
            <person name="Andreopoulos W."/>
            <person name="He G."/>
            <person name="Johnson J."/>
            <person name="Nolan M."/>
            <person name="Tritt A."/>
            <person name="Barry K.W."/>
            <person name="Grigoriev I.V."/>
            <person name="Nagy L.G."/>
            <person name="Hibbett D."/>
            <person name="Henrissat B."/>
            <person name="Matheny P.B."/>
            <person name="Labbe J."/>
            <person name="Martin F.M."/>
        </authorList>
    </citation>
    <scope>NUCLEOTIDE SEQUENCE</scope>
    <source>
        <strain evidence="1">EC-137</strain>
    </source>
</reference>
<name>A0ACB8QLL9_9AGAM</name>
<dbReference type="Proteomes" id="UP000814128">
    <property type="component" value="Unassembled WGS sequence"/>
</dbReference>
<reference evidence="1" key="1">
    <citation type="submission" date="2021-02" db="EMBL/GenBank/DDBJ databases">
        <authorList>
            <consortium name="DOE Joint Genome Institute"/>
            <person name="Ahrendt S."/>
            <person name="Looney B.P."/>
            <person name="Miyauchi S."/>
            <person name="Morin E."/>
            <person name="Drula E."/>
            <person name="Courty P.E."/>
            <person name="Chicoki N."/>
            <person name="Fauchery L."/>
            <person name="Kohler A."/>
            <person name="Kuo A."/>
            <person name="Labutti K."/>
            <person name="Pangilinan J."/>
            <person name="Lipzen A."/>
            <person name="Riley R."/>
            <person name="Andreopoulos W."/>
            <person name="He G."/>
            <person name="Johnson J."/>
            <person name="Barry K.W."/>
            <person name="Grigoriev I.V."/>
            <person name="Nagy L."/>
            <person name="Hibbett D."/>
            <person name="Henrissat B."/>
            <person name="Matheny P.B."/>
            <person name="Labbe J."/>
            <person name="Martin F."/>
        </authorList>
    </citation>
    <scope>NUCLEOTIDE SEQUENCE</scope>
    <source>
        <strain evidence="1">EC-137</strain>
    </source>
</reference>
<protein>
    <submittedName>
        <fullName evidence="1">SacI homology domain-containing protein</fullName>
    </submittedName>
</protein>
<dbReference type="EMBL" id="MU273551">
    <property type="protein sequence ID" value="KAI0032266.1"/>
    <property type="molecule type" value="Genomic_DNA"/>
</dbReference>
<keyword evidence="2" id="KW-1185">Reference proteome</keyword>
<evidence type="ECO:0000313" key="2">
    <source>
        <dbReference type="Proteomes" id="UP000814128"/>
    </source>
</evidence>
<gene>
    <name evidence="1" type="ORF">K488DRAFT_78568</name>
</gene>
<organism evidence="1 2">
    <name type="scientific">Vararia minispora EC-137</name>
    <dbReference type="NCBI Taxonomy" id="1314806"/>
    <lineage>
        <taxon>Eukaryota</taxon>
        <taxon>Fungi</taxon>
        <taxon>Dikarya</taxon>
        <taxon>Basidiomycota</taxon>
        <taxon>Agaricomycotina</taxon>
        <taxon>Agaricomycetes</taxon>
        <taxon>Russulales</taxon>
        <taxon>Lachnocladiaceae</taxon>
        <taxon>Vararia</taxon>
    </lineage>
</organism>
<sequence>MKNIFTFARQSKPNPEPQSIITTLSPPPHTAGTVVHTTHLHPKYTVPPVPHPRPYDHIAVLATQAALLIRPRLDGGQQTQGHVRIAYGKNGKVEEVQSDGEGTGIDWSTAAVVYGIVGILELFTRAASYLLLITSKADVGSVLDPRNAIYSVKNIAAIPLTPDRAQKLVAALAAKNSATARMSLIPTPSSDAPDILEVDVQKTTPVSEPEQRVKFADDLQVKVMTPGASDTQFIPGVLEAGRSASPISIHSALSSGSSTPTSETSSATIQLARTLSERLSFWNRVPARRATAVPSPLEVLNEAQQPDEAAVDGGMRSLDSPMHVEGAEKDELSDVLVSPAPAPISEEDKHKELEEKILRQTVKDFSKGEMYFAHDFDITRSLQHKQDLVSRTKRQSRLLEQLTSVDTESSATVGDEVDVLAEPSPTLPLWRRVDKQFWWNENLLRPFIDAGLHDYILPIIQGHFQVSSFRVPREPSLDESGDAAVVDYIIMSRRSRDRAGLRYQRRGVDDDAHVANFVETETITRTEREGLVNIFSYVQIRGSIPLFWTQSGYGLKPAPQLSPSQTRAQNLAALKRHFGHIVPVYGPSTIVNLAEQHGKESQITNAYREYIEEANPPDVKYCQYDFHVETKGMKYEKIQNLIADLERTFESQGYFWVSDQRILCRQNGVYRVNCIDCLDRTNVVQSAFARYVLNRQLLALVLFNPIEHNRSEIDVVFNDVWANNGDAISRAYAGTSALKGDFTRTGKRDISGMLNDGMNSLARMYASTFSDWFCQAVIDYVLGYRTLTVFSEFLDKLQSTDPRELIRLSKIRAEAIATSVSRVLQEGEGLLSGWTLLSPAEMNVKVVDKWEEKVMLLVCLVVFTHSYDYNLEKVKMYTRVPLGDIIEITKGPYILSPLQEASRDPEQNFGFTIRWLTSHAETRMTSYSIRNSPDMPPPPLSPSTFVSPPGVGMPLDSPSTSVIPSIQVKQGAPQSTVSAVAKPLALIRTSSRRSFVFGMPRLSAILQAQGQSAETPTAFASFKALPVDSARARRGEAADECAGAANCKEAVAYMVDAIRNACADIGGAHGLDGEEASFVKEADIVGLAEAQRMTSVYAKMEYGLKRLLWLGG</sequence>
<comment type="caution">
    <text evidence="1">The sequence shown here is derived from an EMBL/GenBank/DDBJ whole genome shotgun (WGS) entry which is preliminary data.</text>
</comment>
<proteinExistence type="predicted"/>
<accession>A0ACB8QLL9</accession>